<dbReference type="PANTHER" id="PTHR30032">
    <property type="entry name" value="N-ACETYLMURAMOYL-L-ALANINE AMIDASE-RELATED"/>
    <property type="match status" value="1"/>
</dbReference>
<dbReference type="AlphaFoldDB" id="A0A4R5KPQ0"/>
<organism evidence="3 4">
    <name type="scientific">Paenibacillus piri</name>
    <dbReference type="NCBI Taxonomy" id="2547395"/>
    <lineage>
        <taxon>Bacteria</taxon>
        <taxon>Bacillati</taxon>
        <taxon>Bacillota</taxon>
        <taxon>Bacilli</taxon>
        <taxon>Bacillales</taxon>
        <taxon>Paenibacillaceae</taxon>
        <taxon>Paenibacillus</taxon>
    </lineage>
</organism>
<dbReference type="Pfam" id="PF05036">
    <property type="entry name" value="SPOR"/>
    <property type="match status" value="1"/>
</dbReference>
<feature type="domain" description="SPOR" evidence="2">
    <location>
        <begin position="105"/>
        <end position="184"/>
    </location>
</feature>
<evidence type="ECO:0000256" key="1">
    <source>
        <dbReference type="SAM" id="SignalP"/>
    </source>
</evidence>
<dbReference type="InterPro" id="IPR007730">
    <property type="entry name" value="SPOR-like_dom"/>
</dbReference>
<dbReference type="InterPro" id="IPR013486">
    <property type="entry name" value="SpoIID/LytB"/>
</dbReference>
<dbReference type="PANTHER" id="PTHR30032:SF4">
    <property type="entry name" value="AMIDASE ENHANCER"/>
    <property type="match status" value="1"/>
</dbReference>
<evidence type="ECO:0000313" key="4">
    <source>
        <dbReference type="Proteomes" id="UP000295636"/>
    </source>
</evidence>
<dbReference type="PROSITE" id="PS51724">
    <property type="entry name" value="SPOR"/>
    <property type="match status" value="2"/>
</dbReference>
<reference evidence="3 4" key="1">
    <citation type="submission" date="2019-03" db="EMBL/GenBank/DDBJ databases">
        <title>This is whole genome sequence of Paenibacillus sp MS74 strain.</title>
        <authorList>
            <person name="Trinh H.N."/>
        </authorList>
    </citation>
    <scope>NUCLEOTIDE SEQUENCE [LARGE SCALE GENOMIC DNA]</scope>
    <source>
        <strain evidence="3 4">MS74</strain>
    </source>
</reference>
<evidence type="ECO:0000313" key="3">
    <source>
        <dbReference type="EMBL" id="TDF97661.1"/>
    </source>
</evidence>
<dbReference type="Pfam" id="PF08486">
    <property type="entry name" value="SpoIID"/>
    <property type="match status" value="1"/>
</dbReference>
<keyword evidence="1" id="KW-0732">Signal</keyword>
<dbReference type="Gene3D" id="3.30.70.1070">
    <property type="entry name" value="Sporulation related repeat"/>
    <property type="match status" value="1"/>
</dbReference>
<dbReference type="Proteomes" id="UP000295636">
    <property type="component" value="Unassembled WGS sequence"/>
</dbReference>
<dbReference type="OrthoDB" id="9794671at2"/>
<dbReference type="InterPro" id="IPR036680">
    <property type="entry name" value="SPOR-like_sf"/>
</dbReference>
<sequence>MKRIVSKWLTAACLTALGAGVGIAAAALGPAHAVYAAAVPKLDMVRVGLFMDTGKYSANTPAVTLFSGKGLDIGFSKAAAGTGANGAGNGGDGTVLASVDKSNVRASLDAHRVLLWETSDAAQAKALAQKLGDANTEAAVLQRMKQGKAAYQVSVGPYASKEAAAAALTKLLALPEVGSAVKGFASVTGPLHWNAGVYAAEAQAQQQASAIAQAGFDADVAVLDVAAGAPAYAVLVAAAADAAELNTAKQQLSAAFPGLALQPVDPAASYVLKRAELDASPDSQAAGALQRLLLGGMGIKVAVSPKPAETVNVLERAERAYRGGLELSRLNGKLAVVNELPVDQYLASVVGSELNKEWPLEALKAQAVAARTYMLRQGLKYQIAHVSDSTIDQVYKGAGAEFAEAQTAVSATQGEVLANASGLIDPLFSSNAGGKTAESTEIWGNKVSYLKSVETPDEGAEKGKAVWYRIVLPNGNAGYIHSSYAKDTGQKNAADLPYYESNATGVSVRTAPFVDNATNPALFKVDIGDRFVVFDQAVESNAYSWLRGPFEGDKLKEKVNTVLAQPITGALERLEISARGTSGRVTEMKANGQALKPANPDALRTVFNGLPSTRFEIEETGSYTILGANNNVRKQSAASPNVVIASGSGPAKEAAGPQLFIMGGSNRVSMKDRSTRFIFKGNGSGHGLGMSQWGAKGYAELGYDYKKILQTYYDGVSIIKE</sequence>
<dbReference type="GO" id="GO:0030435">
    <property type="term" value="P:sporulation resulting in formation of a cellular spore"/>
    <property type="evidence" value="ECO:0007669"/>
    <property type="project" value="InterPro"/>
</dbReference>
<dbReference type="RefSeq" id="WP_133228943.1">
    <property type="nucleotide sequence ID" value="NZ_SMRT01000005.1"/>
</dbReference>
<dbReference type="InterPro" id="IPR051922">
    <property type="entry name" value="Bact_Sporulation_Assoc"/>
</dbReference>
<feature type="signal peptide" evidence="1">
    <location>
        <begin position="1"/>
        <end position="26"/>
    </location>
</feature>
<accession>A0A4R5KPQ0</accession>
<dbReference type="GO" id="GO:0030288">
    <property type="term" value="C:outer membrane-bounded periplasmic space"/>
    <property type="evidence" value="ECO:0007669"/>
    <property type="project" value="TreeGrafter"/>
</dbReference>
<dbReference type="EMBL" id="SMRT01000005">
    <property type="protein sequence ID" value="TDF97661.1"/>
    <property type="molecule type" value="Genomic_DNA"/>
</dbReference>
<feature type="domain" description="SPOR" evidence="2">
    <location>
        <begin position="185"/>
        <end position="266"/>
    </location>
</feature>
<proteinExistence type="predicted"/>
<dbReference type="NCBIfam" id="TIGR02669">
    <property type="entry name" value="SpoIID_LytB"/>
    <property type="match status" value="1"/>
</dbReference>
<dbReference type="SUPFAM" id="SSF110997">
    <property type="entry name" value="Sporulation related repeat"/>
    <property type="match status" value="1"/>
</dbReference>
<keyword evidence="4" id="KW-1185">Reference proteome</keyword>
<dbReference type="InterPro" id="IPR013693">
    <property type="entry name" value="SpoIID/LytB_N"/>
</dbReference>
<protein>
    <submittedName>
        <fullName evidence="3">SpoIID/LytB domain-containing protein</fullName>
    </submittedName>
</protein>
<gene>
    <name evidence="3" type="ORF">E1757_13760</name>
</gene>
<name>A0A4R5KPQ0_9BACL</name>
<comment type="caution">
    <text evidence="3">The sequence shown here is derived from an EMBL/GenBank/DDBJ whole genome shotgun (WGS) entry which is preliminary data.</text>
</comment>
<feature type="chain" id="PRO_5039364645" evidence="1">
    <location>
        <begin position="27"/>
        <end position="721"/>
    </location>
</feature>
<dbReference type="GO" id="GO:0042834">
    <property type="term" value="F:peptidoglycan binding"/>
    <property type="evidence" value="ECO:0007669"/>
    <property type="project" value="InterPro"/>
</dbReference>
<evidence type="ECO:0000259" key="2">
    <source>
        <dbReference type="PROSITE" id="PS51724"/>
    </source>
</evidence>